<dbReference type="Pfam" id="PF00392">
    <property type="entry name" value="GntR"/>
    <property type="match status" value="1"/>
</dbReference>
<dbReference type="EMBL" id="ADMB01000061">
    <property type="protein sequence ID" value="EHR36993.1"/>
    <property type="molecule type" value="Genomic_DNA"/>
</dbReference>
<dbReference type="PROSITE" id="PS50949">
    <property type="entry name" value="HTH_GNTR"/>
    <property type="match status" value="1"/>
</dbReference>
<gene>
    <name evidence="5" type="ORF">HMPREF9454_01352</name>
</gene>
<feature type="domain" description="HTH gntR-type" evidence="4">
    <location>
        <begin position="1"/>
        <end position="69"/>
    </location>
</feature>
<dbReference type="SUPFAM" id="SSF64288">
    <property type="entry name" value="Chorismate lyase-like"/>
    <property type="match status" value="1"/>
</dbReference>
<dbReference type="PANTHER" id="PTHR44846:SF12">
    <property type="entry name" value="HTH-TYPE TRANSCRIPTIONAL REGULATOR TRER"/>
    <property type="match status" value="1"/>
</dbReference>
<proteinExistence type="predicted"/>
<keyword evidence="6" id="KW-1185">Reference proteome</keyword>
<reference evidence="5 6" key="1">
    <citation type="submission" date="2012-01" db="EMBL/GenBank/DDBJ databases">
        <title>The Genome Sequence of Megamonas funiformis YIT 11815.</title>
        <authorList>
            <consortium name="The Broad Institute Genome Sequencing Platform"/>
            <person name="Earl A."/>
            <person name="Ward D."/>
            <person name="Feldgarden M."/>
            <person name="Gevers D."/>
            <person name="Morotomi M."/>
            <person name="Young S.K."/>
            <person name="Zeng Q."/>
            <person name="Gargeya S."/>
            <person name="Fitzgerald M."/>
            <person name="Haas B."/>
            <person name="Abouelleil A."/>
            <person name="Alvarado L."/>
            <person name="Arachchi H.M."/>
            <person name="Berlin A."/>
            <person name="Chapman S.B."/>
            <person name="Gearin G."/>
            <person name="Goldberg J."/>
            <person name="Griggs A."/>
            <person name="Gujja S."/>
            <person name="Hansen M."/>
            <person name="Heiman D."/>
            <person name="Howarth C."/>
            <person name="Larimer J."/>
            <person name="Lui A."/>
            <person name="MacDonald P.J.P."/>
            <person name="McCowen C."/>
            <person name="Montmayeur A."/>
            <person name="Murphy C."/>
            <person name="Neiman D."/>
            <person name="Pearson M."/>
            <person name="Priest M."/>
            <person name="Roberts A."/>
            <person name="Saif S."/>
            <person name="Shea T."/>
            <person name="Sisk P."/>
            <person name="Stolte C."/>
            <person name="Sykes S."/>
            <person name="Wortman J."/>
            <person name="Nusbaum C."/>
            <person name="Birren B."/>
        </authorList>
    </citation>
    <scope>NUCLEOTIDE SEQUENCE [LARGE SCALE GENOMIC DNA]</scope>
    <source>
        <strain evidence="5 6">YIT 11815</strain>
    </source>
</reference>
<organism evidence="5 6">
    <name type="scientific">Megamonas funiformis YIT 11815</name>
    <dbReference type="NCBI Taxonomy" id="742816"/>
    <lineage>
        <taxon>Bacteria</taxon>
        <taxon>Bacillati</taxon>
        <taxon>Bacillota</taxon>
        <taxon>Negativicutes</taxon>
        <taxon>Selenomonadales</taxon>
        <taxon>Selenomonadaceae</taxon>
        <taxon>Megamonas</taxon>
    </lineage>
</organism>
<dbReference type="InterPro" id="IPR000524">
    <property type="entry name" value="Tscrpt_reg_HTH_GntR"/>
</dbReference>
<protein>
    <recommendedName>
        <fullName evidence="4">HTH gntR-type domain-containing protein</fullName>
    </recommendedName>
</protein>
<dbReference type="Gene3D" id="3.40.1410.10">
    <property type="entry name" value="Chorismate lyase-like"/>
    <property type="match status" value="1"/>
</dbReference>
<dbReference type="PRINTS" id="PR00035">
    <property type="entry name" value="HTHGNTR"/>
</dbReference>
<name>A0ABN0EID0_9FIRM</name>
<evidence type="ECO:0000259" key="4">
    <source>
        <dbReference type="PROSITE" id="PS50949"/>
    </source>
</evidence>
<dbReference type="InterPro" id="IPR050679">
    <property type="entry name" value="Bact_HTH_transcr_reg"/>
</dbReference>
<dbReference type="Gene3D" id="1.10.10.10">
    <property type="entry name" value="Winged helix-like DNA-binding domain superfamily/Winged helix DNA-binding domain"/>
    <property type="match status" value="1"/>
</dbReference>
<evidence type="ECO:0000313" key="5">
    <source>
        <dbReference type="EMBL" id="EHR36993.1"/>
    </source>
</evidence>
<keyword evidence="3" id="KW-0804">Transcription</keyword>
<dbReference type="SUPFAM" id="SSF46785">
    <property type="entry name" value="Winged helix' DNA-binding domain"/>
    <property type="match status" value="1"/>
</dbReference>
<dbReference type="InterPro" id="IPR036390">
    <property type="entry name" value="WH_DNA-bd_sf"/>
</dbReference>
<dbReference type="GeneID" id="62777949"/>
<dbReference type="Proteomes" id="UP000005963">
    <property type="component" value="Unassembled WGS sequence"/>
</dbReference>
<keyword evidence="2" id="KW-0238">DNA-binding</keyword>
<evidence type="ECO:0000256" key="3">
    <source>
        <dbReference type="ARBA" id="ARBA00023163"/>
    </source>
</evidence>
<comment type="caution">
    <text evidence="5">The sequence shown here is derived from an EMBL/GenBank/DDBJ whole genome shotgun (WGS) entry which is preliminary data.</text>
</comment>
<sequence length="145" mass="16908">MKKYESIYHDLLALIENNKIKAGEKLPSEFDLQNKYQASRDTIRKALLLLSQNGYIQKSQGKSSIVLDINRFNFPVSGLTSFKEIASDIKGKVETIVHTCECIEPDEEIKKLLMLKSGTKVWYIERVRKKYRAFLDGKRRKRFSF</sequence>
<dbReference type="InterPro" id="IPR036388">
    <property type="entry name" value="WH-like_DNA-bd_sf"/>
</dbReference>
<dbReference type="PANTHER" id="PTHR44846">
    <property type="entry name" value="MANNOSYL-D-GLYCERATE TRANSPORT/METABOLISM SYSTEM REPRESSOR MNGR-RELATED"/>
    <property type="match status" value="1"/>
</dbReference>
<accession>A0ABN0EID0</accession>
<evidence type="ECO:0000256" key="1">
    <source>
        <dbReference type="ARBA" id="ARBA00023015"/>
    </source>
</evidence>
<keyword evidence="1" id="KW-0805">Transcription regulation</keyword>
<evidence type="ECO:0000256" key="2">
    <source>
        <dbReference type="ARBA" id="ARBA00023125"/>
    </source>
</evidence>
<dbReference type="SMART" id="SM00345">
    <property type="entry name" value="HTH_GNTR"/>
    <property type="match status" value="1"/>
</dbReference>
<dbReference type="InterPro" id="IPR028978">
    <property type="entry name" value="Chorismate_lyase_/UTRA_dom_sf"/>
</dbReference>
<evidence type="ECO:0000313" key="6">
    <source>
        <dbReference type="Proteomes" id="UP000005963"/>
    </source>
</evidence>
<dbReference type="RefSeq" id="WP_008538669.1">
    <property type="nucleotide sequence ID" value="NZ_JH601090.1"/>
</dbReference>
<dbReference type="CDD" id="cd07377">
    <property type="entry name" value="WHTH_GntR"/>
    <property type="match status" value="1"/>
</dbReference>